<gene>
    <name evidence="8" type="ORF">O3P69_005554</name>
</gene>
<evidence type="ECO:0000256" key="1">
    <source>
        <dbReference type="ARBA" id="ARBA00004141"/>
    </source>
</evidence>
<feature type="transmembrane region" description="Helical" evidence="6">
    <location>
        <begin position="401"/>
        <end position="423"/>
    </location>
</feature>
<reference evidence="8 9" key="1">
    <citation type="submission" date="2023-03" db="EMBL/GenBank/DDBJ databases">
        <title>High-quality genome of Scylla paramamosain provides insights in environmental adaptation.</title>
        <authorList>
            <person name="Zhang L."/>
        </authorList>
    </citation>
    <scope>NUCLEOTIDE SEQUENCE [LARGE SCALE GENOMIC DNA]</scope>
    <source>
        <strain evidence="8">LZ_2023a</strain>
        <tissue evidence="8">Muscle</tissue>
    </source>
</reference>
<sequence length="791" mass="84489">MTPPLLHPRRPHSLAASARHIYAALVRTRPLAPQTRPQQTHASGIWGGGGRGVGMLVYRSVGMWAALGVGYLVGIVAGPIAGAAVTSSLLVAAVTSLLTGFCYTELVTSADQCSGQVYTVTYQLVGEAAAYLVGLFYMLINASALAALTKALSSTMDYLCGGKVERWVGTNLGHLPVTHEAPDFIAAGACLSVAVILALGLEQAGFLRAVMSGVTFLCLIFFFIVGGTHTEKDPAHLQTAFTSLGSSELLAGAAVCMVVYGSFYEAGRLVKSQRRVHRVLPLVVSVSTGTSFLAFFVLGIILTLMTGNVIPPEGAPLIQAMERRDVSWARLVLGCFQVVMLCLSLVEAATPLSRQLVSLASDGLLPPFLAVQCPRTSAHVHAHLTGGSLAAILALTLNHVLLLQVLATCMLVVHVVVVVTVLYRRHRCSYAGLCCVAVTPSSRAPLGYLHLAPRSSRQERTFHFLKDGLRVLPKQLGPRQQEGQQEEPGEADTHDTTLLLANEYDSSESPVPKEEEEEEEEETKEEEEEEEEEEDVEAAVREYREKVQVATLDRRNTEMPPTPDSARRALLLVSAVLASLTAAALMAIYTSTRQWAAVGMGVCLLVAVISVGVLSRQPAHPPTRAAFRVPAPPWLPAAALLLNVTLLMQVLGHTWPLMAMVGPAGIAWYLLYGMRHSQLGSPGGVGVGVTRGPGGETIRLQPLTPPPHTHPLQAPPAPIHPAPPSPPPSELRAPYTGAELLVLTRVGVVRDIKKAEYFVEAHSDVLVPNKASKCLSQSSFSIWVALSSSPL</sequence>
<evidence type="ECO:0000256" key="5">
    <source>
        <dbReference type="SAM" id="MobiDB-lite"/>
    </source>
</evidence>
<feature type="transmembrane region" description="Helical" evidence="6">
    <location>
        <begin position="249"/>
        <end position="267"/>
    </location>
</feature>
<evidence type="ECO:0000256" key="6">
    <source>
        <dbReference type="SAM" id="Phobius"/>
    </source>
</evidence>
<dbReference type="PANTHER" id="PTHR43243:SF20">
    <property type="entry name" value="CATIONIC AMINO ACID TRANSPORTER 3"/>
    <property type="match status" value="1"/>
</dbReference>
<dbReference type="Pfam" id="PF13520">
    <property type="entry name" value="AA_permease_2"/>
    <property type="match status" value="1"/>
</dbReference>
<name>A0AAW0U673_SCYPA</name>
<feature type="transmembrane region" description="Helical" evidence="6">
    <location>
        <begin position="626"/>
        <end position="648"/>
    </location>
</feature>
<feature type="region of interest" description="Disordered" evidence="5">
    <location>
        <begin position="503"/>
        <end position="538"/>
    </location>
</feature>
<dbReference type="PANTHER" id="PTHR43243">
    <property type="entry name" value="INNER MEMBRANE TRANSPORTER YGJI-RELATED"/>
    <property type="match status" value="1"/>
</dbReference>
<feature type="compositionally biased region" description="Pro residues" evidence="5">
    <location>
        <begin position="703"/>
        <end position="729"/>
    </location>
</feature>
<feature type="transmembrane region" description="Helical" evidence="6">
    <location>
        <begin position="654"/>
        <end position="672"/>
    </location>
</feature>
<evidence type="ECO:0000256" key="2">
    <source>
        <dbReference type="ARBA" id="ARBA00022692"/>
    </source>
</evidence>
<dbReference type="Gene3D" id="1.20.1740.10">
    <property type="entry name" value="Amino acid/polyamine transporter I"/>
    <property type="match status" value="2"/>
</dbReference>
<evidence type="ECO:0000256" key="3">
    <source>
        <dbReference type="ARBA" id="ARBA00022989"/>
    </source>
</evidence>
<feature type="transmembrane region" description="Helical" evidence="6">
    <location>
        <begin position="128"/>
        <end position="148"/>
    </location>
</feature>
<feature type="transmembrane region" description="Helical" evidence="6">
    <location>
        <begin position="61"/>
        <end position="81"/>
    </location>
</feature>
<keyword evidence="2 6" id="KW-0812">Transmembrane</keyword>
<feature type="transmembrane region" description="Helical" evidence="6">
    <location>
        <begin position="595"/>
        <end position="614"/>
    </location>
</feature>
<dbReference type="GO" id="GO:0005886">
    <property type="term" value="C:plasma membrane"/>
    <property type="evidence" value="ECO:0007669"/>
    <property type="project" value="TreeGrafter"/>
</dbReference>
<comment type="subcellular location">
    <subcellularLocation>
        <location evidence="1">Membrane</location>
        <topology evidence="1">Multi-pass membrane protein</topology>
    </subcellularLocation>
</comment>
<dbReference type="Pfam" id="PF13906">
    <property type="entry name" value="AA_permease_C"/>
    <property type="match status" value="1"/>
</dbReference>
<feature type="transmembrane region" description="Helical" evidence="6">
    <location>
        <begin position="569"/>
        <end position="589"/>
    </location>
</feature>
<protein>
    <recommendedName>
        <fullName evidence="7">Cationic amino acid transporter C-terminal domain-containing protein</fullName>
    </recommendedName>
</protein>
<evidence type="ECO:0000259" key="7">
    <source>
        <dbReference type="Pfam" id="PF13906"/>
    </source>
</evidence>
<dbReference type="EMBL" id="JARAKH010000017">
    <property type="protein sequence ID" value="KAK8395512.1"/>
    <property type="molecule type" value="Genomic_DNA"/>
</dbReference>
<dbReference type="InterPro" id="IPR029485">
    <property type="entry name" value="CAT_C"/>
</dbReference>
<accession>A0AAW0U673</accession>
<proteinExistence type="predicted"/>
<dbReference type="EMBL" id="JARAKH010000017">
    <property type="protein sequence ID" value="KAK8395515.1"/>
    <property type="molecule type" value="Genomic_DNA"/>
</dbReference>
<dbReference type="Proteomes" id="UP001487740">
    <property type="component" value="Unassembled WGS sequence"/>
</dbReference>
<feature type="compositionally biased region" description="Acidic residues" evidence="5">
    <location>
        <begin position="514"/>
        <end position="537"/>
    </location>
</feature>
<feature type="domain" description="Cationic amino acid transporter C-terminal" evidence="7">
    <location>
        <begin position="627"/>
        <end position="677"/>
    </location>
</feature>
<evidence type="ECO:0000256" key="4">
    <source>
        <dbReference type="ARBA" id="ARBA00023136"/>
    </source>
</evidence>
<dbReference type="EMBL" id="JARAKH010000017">
    <property type="protein sequence ID" value="KAK8395514.1"/>
    <property type="molecule type" value="Genomic_DNA"/>
</dbReference>
<evidence type="ECO:0000313" key="9">
    <source>
        <dbReference type="Proteomes" id="UP001487740"/>
    </source>
</evidence>
<feature type="transmembrane region" description="Helical" evidence="6">
    <location>
        <begin position="209"/>
        <end position="229"/>
    </location>
</feature>
<dbReference type="InterPro" id="IPR002293">
    <property type="entry name" value="AA/rel_permease1"/>
</dbReference>
<dbReference type="AlphaFoldDB" id="A0AAW0U673"/>
<keyword evidence="4 6" id="KW-0472">Membrane</keyword>
<dbReference type="GO" id="GO:0015171">
    <property type="term" value="F:amino acid transmembrane transporter activity"/>
    <property type="evidence" value="ECO:0007669"/>
    <property type="project" value="TreeGrafter"/>
</dbReference>
<comment type="caution">
    <text evidence="8">The sequence shown here is derived from an EMBL/GenBank/DDBJ whole genome shotgun (WGS) entry which is preliminary data.</text>
</comment>
<organism evidence="8 9">
    <name type="scientific">Scylla paramamosain</name>
    <name type="common">Mud crab</name>
    <dbReference type="NCBI Taxonomy" id="85552"/>
    <lineage>
        <taxon>Eukaryota</taxon>
        <taxon>Metazoa</taxon>
        <taxon>Ecdysozoa</taxon>
        <taxon>Arthropoda</taxon>
        <taxon>Crustacea</taxon>
        <taxon>Multicrustacea</taxon>
        <taxon>Malacostraca</taxon>
        <taxon>Eumalacostraca</taxon>
        <taxon>Eucarida</taxon>
        <taxon>Decapoda</taxon>
        <taxon>Pleocyemata</taxon>
        <taxon>Brachyura</taxon>
        <taxon>Eubrachyura</taxon>
        <taxon>Portunoidea</taxon>
        <taxon>Portunidae</taxon>
        <taxon>Portuninae</taxon>
        <taxon>Scylla</taxon>
    </lineage>
</organism>
<keyword evidence="9" id="KW-1185">Reference proteome</keyword>
<feature type="transmembrane region" description="Helical" evidence="6">
    <location>
        <begin position="87"/>
        <end position="107"/>
    </location>
</feature>
<feature type="transmembrane region" description="Helical" evidence="6">
    <location>
        <begin position="279"/>
        <end position="307"/>
    </location>
</feature>
<keyword evidence="3 6" id="KW-1133">Transmembrane helix</keyword>
<feature type="transmembrane region" description="Helical" evidence="6">
    <location>
        <begin position="184"/>
        <end position="202"/>
    </location>
</feature>
<feature type="region of interest" description="Disordered" evidence="5">
    <location>
        <begin position="701"/>
        <end position="731"/>
    </location>
</feature>
<evidence type="ECO:0000313" key="8">
    <source>
        <dbReference type="EMBL" id="KAK8395515.1"/>
    </source>
</evidence>